<dbReference type="Proteomes" id="UP000621859">
    <property type="component" value="Unassembled WGS sequence"/>
</dbReference>
<protein>
    <recommendedName>
        <fullName evidence="10">GlsB/YeaQ/YmgE family stress response membrane protein</fullName>
    </recommendedName>
</protein>
<gene>
    <name evidence="8" type="ORF">GCM10010971_18810</name>
</gene>
<evidence type="ECO:0000256" key="6">
    <source>
        <dbReference type="ARBA" id="ARBA00023136"/>
    </source>
</evidence>
<comment type="similarity">
    <text evidence="2">Belongs to the UPF0410 family.</text>
</comment>
<comment type="caution">
    <text evidence="8">The sequence shown here is derived from an EMBL/GenBank/DDBJ whole genome shotgun (WGS) entry which is preliminary data.</text>
</comment>
<evidence type="ECO:0008006" key="10">
    <source>
        <dbReference type="Google" id="ProtNLM"/>
    </source>
</evidence>
<keyword evidence="6 7" id="KW-0472">Membrane</keyword>
<comment type="subcellular location">
    <subcellularLocation>
        <location evidence="1">Cell membrane</location>
        <topology evidence="1">Multi-pass membrane protein</topology>
    </subcellularLocation>
</comment>
<evidence type="ECO:0000256" key="7">
    <source>
        <dbReference type="SAM" id="Phobius"/>
    </source>
</evidence>
<accession>A0ABQ2PM25</accession>
<dbReference type="EMBL" id="BMLY01000002">
    <property type="protein sequence ID" value="GGP26062.1"/>
    <property type="molecule type" value="Genomic_DNA"/>
</dbReference>
<evidence type="ECO:0000313" key="9">
    <source>
        <dbReference type="Proteomes" id="UP000621859"/>
    </source>
</evidence>
<feature type="transmembrane region" description="Helical" evidence="7">
    <location>
        <begin position="78"/>
        <end position="98"/>
    </location>
</feature>
<evidence type="ECO:0000313" key="8">
    <source>
        <dbReference type="EMBL" id="GGP26062.1"/>
    </source>
</evidence>
<evidence type="ECO:0000256" key="5">
    <source>
        <dbReference type="ARBA" id="ARBA00022989"/>
    </source>
</evidence>
<dbReference type="PANTHER" id="PTHR33884">
    <property type="entry name" value="UPF0410 PROTEIN YMGE"/>
    <property type="match status" value="1"/>
</dbReference>
<dbReference type="RefSeq" id="WP_229678874.1">
    <property type="nucleotide sequence ID" value="NZ_BMLY01000002.1"/>
</dbReference>
<name>A0ABQ2PM25_9NEIS</name>
<feature type="transmembrane region" description="Helical" evidence="7">
    <location>
        <begin position="12"/>
        <end position="28"/>
    </location>
</feature>
<keyword evidence="3" id="KW-1003">Cell membrane</keyword>
<sequence>MRSFEAHKESGVGWIFTLLIGAFIGWIAGKAMDTGNQQGWVLNILIGIVGSALGRWLFGEVLHIGAAWRAGHFSLSGIAFGVLGSAVLIAILKWLGVLR</sequence>
<organism evidence="8 9">
    <name type="scientific">Silvimonas amylolytica</name>
    <dbReference type="NCBI Taxonomy" id="449663"/>
    <lineage>
        <taxon>Bacteria</taxon>
        <taxon>Pseudomonadati</taxon>
        <taxon>Pseudomonadota</taxon>
        <taxon>Betaproteobacteria</taxon>
        <taxon>Neisseriales</taxon>
        <taxon>Chitinibacteraceae</taxon>
        <taxon>Silvimonas</taxon>
    </lineage>
</organism>
<evidence type="ECO:0000256" key="1">
    <source>
        <dbReference type="ARBA" id="ARBA00004651"/>
    </source>
</evidence>
<dbReference type="PANTHER" id="PTHR33884:SF3">
    <property type="entry name" value="UPF0410 PROTEIN YMGE"/>
    <property type="match status" value="1"/>
</dbReference>
<proteinExistence type="inferred from homology"/>
<keyword evidence="5 7" id="KW-1133">Transmembrane helix</keyword>
<evidence type="ECO:0000256" key="4">
    <source>
        <dbReference type="ARBA" id="ARBA00022692"/>
    </source>
</evidence>
<reference evidence="9" key="1">
    <citation type="journal article" date="2019" name="Int. J. Syst. Evol. Microbiol.">
        <title>The Global Catalogue of Microorganisms (GCM) 10K type strain sequencing project: providing services to taxonomists for standard genome sequencing and annotation.</title>
        <authorList>
            <consortium name="The Broad Institute Genomics Platform"/>
            <consortium name="The Broad Institute Genome Sequencing Center for Infectious Disease"/>
            <person name="Wu L."/>
            <person name="Ma J."/>
        </authorList>
    </citation>
    <scope>NUCLEOTIDE SEQUENCE [LARGE SCALE GENOMIC DNA]</scope>
    <source>
        <strain evidence="9">CGMCC 1.8860</strain>
    </source>
</reference>
<evidence type="ECO:0000256" key="2">
    <source>
        <dbReference type="ARBA" id="ARBA00011006"/>
    </source>
</evidence>
<dbReference type="InterPro" id="IPR007341">
    <property type="entry name" value="Transgly_assoc"/>
</dbReference>
<keyword evidence="4 7" id="KW-0812">Transmembrane</keyword>
<evidence type="ECO:0000256" key="3">
    <source>
        <dbReference type="ARBA" id="ARBA00022475"/>
    </source>
</evidence>
<keyword evidence="9" id="KW-1185">Reference proteome</keyword>
<feature type="transmembrane region" description="Helical" evidence="7">
    <location>
        <begin position="40"/>
        <end position="58"/>
    </location>
</feature>